<sequence>MVLRGLTMLYPNLPRRASFSTNHVEPGHHFAQNAQMLQAQRHRMTVPLVDDHMCERLNMPCRVATVAASARADGSSRTPFELPQFVEELRIYDFYCANRSQGDAGLQELRSAGRRLASAQIWSAYTNGTLDCRRSFEVEIG</sequence>
<organism evidence="1">
    <name type="scientific">Chrysotila carterae</name>
    <name type="common">Marine alga</name>
    <name type="synonym">Syracosphaera carterae</name>
    <dbReference type="NCBI Taxonomy" id="13221"/>
    <lineage>
        <taxon>Eukaryota</taxon>
        <taxon>Haptista</taxon>
        <taxon>Haptophyta</taxon>
        <taxon>Prymnesiophyceae</taxon>
        <taxon>Isochrysidales</taxon>
        <taxon>Isochrysidaceae</taxon>
        <taxon>Chrysotila</taxon>
    </lineage>
</organism>
<dbReference type="EMBL" id="HBIZ01040536">
    <property type="protein sequence ID" value="CAE0773264.1"/>
    <property type="molecule type" value="Transcribed_RNA"/>
</dbReference>
<dbReference type="AlphaFoldDB" id="A0A7S4F4I1"/>
<protein>
    <submittedName>
        <fullName evidence="1">Uncharacterized protein</fullName>
    </submittedName>
</protein>
<accession>A0A7S4F4I1</accession>
<gene>
    <name evidence="1" type="ORF">PCAR00345_LOCUS25876</name>
</gene>
<evidence type="ECO:0000313" key="1">
    <source>
        <dbReference type="EMBL" id="CAE0773264.1"/>
    </source>
</evidence>
<proteinExistence type="predicted"/>
<name>A0A7S4F4I1_CHRCT</name>
<reference evidence="1" key="1">
    <citation type="submission" date="2021-01" db="EMBL/GenBank/DDBJ databases">
        <authorList>
            <person name="Corre E."/>
            <person name="Pelletier E."/>
            <person name="Niang G."/>
            <person name="Scheremetjew M."/>
            <person name="Finn R."/>
            <person name="Kale V."/>
            <person name="Holt S."/>
            <person name="Cochrane G."/>
            <person name="Meng A."/>
            <person name="Brown T."/>
            <person name="Cohen L."/>
        </authorList>
    </citation>
    <scope>NUCLEOTIDE SEQUENCE</scope>
    <source>
        <strain evidence="1">CCMP645</strain>
    </source>
</reference>